<evidence type="ECO:0000313" key="2">
    <source>
        <dbReference type="EMBL" id="ELY57428.1"/>
    </source>
</evidence>
<dbReference type="Proteomes" id="UP000011602">
    <property type="component" value="Unassembled WGS sequence"/>
</dbReference>
<keyword evidence="3" id="KW-1185">Reference proteome</keyword>
<dbReference type="PROSITE" id="PS51257">
    <property type="entry name" value="PROKAR_LIPOPROTEIN"/>
    <property type="match status" value="1"/>
</dbReference>
<protein>
    <recommendedName>
        <fullName evidence="4">CARDB domain-containing protein</fullName>
    </recommendedName>
</protein>
<reference evidence="2 3" key="1">
    <citation type="journal article" date="2014" name="PLoS Genet.">
        <title>Phylogenetically driven sequencing of extremely halophilic archaea reveals strategies for static and dynamic osmo-response.</title>
        <authorList>
            <person name="Becker E.A."/>
            <person name="Seitzer P.M."/>
            <person name="Tritt A."/>
            <person name="Larsen D."/>
            <person name="Krusor M."/>
            <person name="Yao A.I."/>
            <person name="Wu D."/>
            <person name="Madern D."/>
            <person name="Eisen J.A."/>
            <person name="Darling A.E."/>
            <person name="Facciotti M.T."/>
        </authorList>
    </citation>
    <scope>NUCLEOTIDE SEQUENCE [LARGE SCALE GENOMIC DNA]</scope>
    <source>
        <strain evidence="2 3">JCM 12255</strain>
    </source>
</reference>
<evidence type="ECO:0000256" key="1">
    <source>
        <dbReference type="SAM" id="MobiDB-lite"/>
    </source>
</evidence>
<comment type="caution">
    <text evidence="2">The sequence shown here is derived from an EMBL/GenBank/DDBJ whole genome shotgun (WGS) entry which is preliminary data.</text>
</comment>
<dbReference type="AlphaFoldDB" id="L9X9X1"/>
<sequence length="456" mass="46194">MERRTFITTAGTGIGIGVGVAGCLDDGSGDGAGPGEGDDGETVDLEDGDEGDADASDTETETDADGDTDGNGEADSDGTDDADGDDGDDERDADDDSETTPATFEVASLSTTSPVDGGDTLEVSATIENVGDETGTTDVVLVVGHEPQTEDSQDLTLEAGESADITLEFRTGEPASGSESFPVTVETGADEASETVTVGADDNGDENGDTETGVSFDSCSRATVSGPFDDGDVAYASTGFYDSAGYGNTLIEDGVTIGEDVDAPLDGPIVFEIGDDGGVSESGDEVVVTIPDYGDYGTVITGLTTDEDDYVMAGVTHENPHADDCLAELEAEWEADEGNENGGEDEAGNDDGGSEPTPATFEVASLSTTSPVGGGDTLEVSATIENVGDETGTTDIELIIGHSPQTEDSQDLTLEAGETATITLEFRAGDPAGGRESFPARVDTGADSASETVTVE</sequence>
<feature type="region of interest" description="Disordered" evidence="1">
    <location>
        <begin position="336"/>
        <end position="360"/>
    </location>
</feature>
<feature type="region of interest" description="Disordered" evidence="1">
    <location>
        <begin position="171"/>
        <end position="192"/>
    </location>
</feature>
<dbReference type="RefSeq" id="WP_007258915.1">
    <property type="nucleotide sequence ID" value="NZ_AOHZ01000041.1"/>
</dbReference>
<evidence type="ECO:0000313" key="3">
    <source>
        <dbReference type="Proteomes" id="UP000011602"/>
    </source>
</evidence>
<dbReference type="PATRIC" id="fig|1227499.3.peg.1630"/>
<proteinExistence type="predicted"/>
<feature type="compositionally biased region" description="Acidic residues" evidence="1">
    <location>
        <begin position="36"/>
        <end position="98"/>
    </location>
</feature>
<dbReference type="Gene3D" id="2.60.40.10">
    <property type="entry name" value="Immunoglobulins"/>
    <property type="match status" value="2"/>
</dbReference>
<dbReference type="InterPro" id="IPR013783">
    <property type="entry name" value="Ig-like_fold"/>
</dbReference>
<feature type="compositionally biased region" description="Polar residues" evidence="1">
    <location>
        <begin position="447"/>
        <end position="456"/>
    </location>
</feature>
<dbReference type="OrthoDB" id="205968at2157"/>
<organism evidence="2 3">
    <name type="scientific">Natronolimnohabitans innermongolicus JCM 12255</name>
    <dbReference type="NCBI Taxonomy" id="1227499"/>
    <lineage>
        <taxon>Archaea</taxon>
        <taxon>Methanobacteriati</taxon>
        <taxon>Methanobacteriota</taxon>
        <taxon>Stenosarchaea group</taxon>
        <taxon>Halobacteria</taxon>
        <taxon>Halobacteriales</taxon>
        <taxon>Natrialbaceae</taxon>
        <taxon>Natronolimnohabitans</taxon>
    </lineage>
</organism>
<feature type="region of interest" description="Disordered" evidence="1">
    <location>
        <begin position="1"/>
        <end position="120"/>
    </location>
</feature>
<feature type="compositionally biased region" description="Acidic residues" evidence="1">
    <location>
        <begin position="336"/>
        <end position="353"/>
    </location>
</feature>
<feature type="region of interest" description="Disordered" evidence="1">
    <location>
        <begin position="428"/>
        <end position="456"/>
    </location>
</feature>
<evidence type="ECO:0008006" key="4">
    <source>
        <dbReference type="Google" id="ProtNLM"/>
    </source>
</evidence>
<accession>L9X9X1</accession>
<dbReference type="eggNOG" id="arCOG03256">
    <property type="taxonomic scope" value="Archaea"/>
</dbReference>
<dbReference type="EMBL" id="AOHZ01000041">
    <property type="protein sequence ID" value="ELY57428.1"/>
    <property type="molecule type" value="Genomic_DNA"/>
</dbReference>
<gene>
    <name evidence="2" type="ORF">C493_08081</name>
</gene>
<name>L9X9X1_9EURY</name>
<dbReference type="STRING" id="1227499.C493_08081"/>